<dbReference type="InterPro" id="IPR029026">
    <property type="entry name" value="tRNA_m1G_MTases_N"/>
</dbReference>
<evidence type="ECO:0000256" key="1">
    <source>
        <dbReference type="ARBA" id="ARBA00007228"/>
    </source>
</evidence>
<gene>
    <name evidence="5" type="primary">rlmB</name>
    <name evidence="5" type="ORF">FIV42_17670</name>
</gene>
<name>A0A4Y6PWJ1_PERCE</name>
<dbReference type="AlphaFoldDB" id="A0A4Y6PWJ1"/>
<dbReference type="RefSeq" id="WP_141198969.1">
    <property type="nucleotide sequence ID" value="NZ_CP041186.1"/>
</dbReference>
<reference evidence="5 6" key="1">
    <citation type="submission" date="2019-06" db="EMBL/GenBank/DDBJ databases">
        <title>Persicimonas caeni gen. nov., sp. nov., a predatory bacterium isolated from solar saltern.</title>
        <authorList>
            <person name="Wang S."/>
        </authorList>
    </citation>
    <scope>NUCLEOTIDE SEQUENCE [LARGE SCALE GENOMIC DNA]</scope>
    <source>
        <strain evidence="5 6">YN101</strain>
    </source>
</reference>
<evidence type="ECO:0000256" key="2">
    <source>
        <dbReference type="ARBA" id="ARBA00022603"/>
    </source>
</evidence>
<feature type="domain" description="RNA 2-O ribose methyltransferase substrate binding" evidence="4">
    <location>
        <begin position="2"/>
        <end position="77"/>
    </location>
</feature>
<dbReference type="GO" id="GO:0005829">
    <property type="term" value="C:cytosol"/>
    <property type="evidence" value="ECO:0007669"/>
    <property type="project" value="TreeGrafter"/>
</dbReference>
<dbReference type="Pfam" id="PF00588">
    <property type="entry name" value="SpoU_methylase"/>
    <property type="match status" value="1"/>
</dbReference>
<dbReference type="InterPro" id="IPR004441">
    <property type="entry name" value="rRNA_MeTrfase_TrmH"/>
</dbReference>
<dbReference type="EMBL" id="CP041186">
    <property type="protein sequence ID" value="QDG52499.1"/>
    <property type="molecule type" value="Genomic_DNA"/>
</dbReference>
<evidence type="ECO:0000313" key="5">
    <source>
        <dbReference type="EMBL" id="QDG52499.1"/>
    </source>
</evidence>
<dbReference type="NCBIfam" id="TIGR00186">
    <property type="entry name" value="rRNA_methyl_3"/>
    <property type="match status" value="1"/>
</dbReference>
<dbReference type="GO" id="GO:0003723">
    <property type="term" value="F:RNA binding"/>
    <property type="evidence" value="ECO:0007669"/>
    <property type="project" value="InterPro"/>
</dbReference>
<dbReference type="InterPro" id="IPR029064">
    <property type="entry name" value="Ribosomal_eL30-like_sf"/>
</dbReference>
<dbReference type="CDD" id="cd18103">
    <property type="entry name" value="SpoU-like_RlmB"/>
    <property type="match status" value="1"/>
</dbReference>
<dbReference type="PANTHER" id="PTHR46429:SF1">
    <property type="entry name" value="23S RRNA (GUANOSINE-2'-O-)-METHYLTRANSFERASE RLMB"/>
    <property type="match status" value="1"/>
</dbReference>
<dbReference type="OrthoDB" id="9785673at2"/>
<evidence type="ECO:0000313" key="6">
    <source>
        <dbReference type="Proteomes" id="UP000315995"/>
    </source>
</evidence>
<comment type="similarity">
    <text evidence="1">Belongs to the class IV-like SAM-binding methyltransferase superfamily. RNA methyltransferase TrmH family.</text>
</comment>
<dbReference type="GO" id="GO:0006396">
    <property type="term" value="P:RNA processing"/>
    <property type="evidence" value="ECO:0007669"/>
    <property type="project" value="InterPro"/>
</dbReference>
<dbReference type="InterPro" id="IPR001537">
    <property type="entry name" value="SpoU_MeTrfase"/>
</dbReference>
<accession>A0A5B8Y7Y8</accession>
<dbReference type="Proteomes" id="UP000315995">
    <property type="component" value="Chromosome"/>
</dbReference>
<sequence length="248" mass="27072">MHIYGVHPSEELLRTAPDQIYEIYAADPYASKLEDVREMVKTLGLRLQQASYDELDRMAEGGNHQGIVIQTRPFEYVALGDLLDATADASRACVLVLDQIQDPHNLGAILRSSAAMGVDGVIIPKDRAAGVTAAVVRASAGQALRVPVARITNIARTLDELKEHGWWTAGAMLGEHTTDLWDMDFEMKTALVMGSEHQGIRRLVGEKCDFKVRIPMAAGVESLNVASAASIMLYEVRRQWATGGSQEG</sequence>
<dbReference type="Gene3D" id="3.40.1280.10">
    <property type="match status" value="1"/>
</dbReference>
<dbReference type="Gene3D" id="3.30.1330.30">
    <property type="match status" value="1"/>
</dbReference>
<organism evidence="5 6">
    <name type="scientific">Persicimonas caeni</name>
    <dbReference type="NCBI Taxonomy" id="2292766"/>
    <lineage>
        <taxon>Bacteria</taxon>
        <taxon>Deltaproteobacteria</taxon>
        <taxon>Bradymonadales</taxon>
        <taxon>Bradymonadaceae</taxon>
        <taxon>Persicimonas</taxon>
    </lineage>
</organism>
<dbReference type="InterPro" id="IPR029028">
    <property type="entry name" value="Alpha/beta_knot_MTases"/>
</dbReference>
<proteinExistence type="inferred from homology"/>
<dbReference type="GO" id="GO:0032259">
    <property type="term" value="P:methylation"/>
    <property type="evidence" value="ECO:0007669"/>
    <property type="project" value="UniProtKB-KW"/>
</dbReference>
<dbReference type="Pfam" id="PF08032">
    <property type="entry name" value="SpoU_sub_bind"/>
    <property type="match status" value="1"/>
</dbReference>
<keyword evidence="2 5" id="KW-0489">Methyltransferase</keyword>
<protein>
    <submittedName>
        <fullName evidence="5">23S rRNA (Guanosine(2251)-2'-O)-methyltransferase RlmB</fullName>
    </submittedName>
</protein>
<dbReference type="SMART" id="SM00967">
    <property type="entry name" value="SpoU_sub_bind"/>
    <property type="match status" value="1"/>
</dbReference>
<dbReference type="InterPro" id="IPR013123">
    <property type="entry name" value="SpoU_subst-bd"/>
</dbReference>
<dbReference type="SUPFAM" id="SSF75217">
    <property type="entry name" value="alpha/beta knot"/>
    <property type="match status" value="1"/>
</dbReference>
<dbReference type="PANTHER" id="PTHR46429">
    <property type="entry name" value="23S RRNA (GUANOSINE-2'-O-)-METHYLTRANSFERASE RLMB"/>
    <property type="match status" value="1"/>
</dbReference>
<keyword evidence="6" id="KW-1185">Reference proteome</keyword>
<dbReference type="FunFam" id="3.40.1280.10:FF:000008">
    <property type="entry name" value="Group 3 RNA methyltransferase TrmH"/>
    <property type="match status" value="1"/>
</dbReference>
<accession>A0A4Y6PWJ1</accession>
<keyword evidence="3 5" id="KW-0808">Transferase</keyword>
<evidence type="ECO:0000259" key="4">
    <source>
        <dbReference type="SMART" id="SM00967"/>
    </source>
</evidence>
<dbReference type="SUPFAM" id="SSF55315">
    <property type="entry name" value="L30e-like"/>
    <property type="match status" value="1"/>
</dbReference>
<evidence type="ECO:0000256" key="3">
    <source>
        <dbReference type="ARBA" id="ARBA00022679"/>
    </source>
</evidence>
<dbReference type="GO" id="GO:0008173">
    <property type="term" value="F:RNA methyltransferase activity"/>
    <property type="evidence" value="ECO:0007669"/>
    <property type="project" value="InterPro"/>
</dbReference>